<name>A0A8S5NQM7_9CAUD</name>
<dbReference type="EMBL" id="BK015228">
    <property type="protein sequence ID" value="DAD97046.1"/>
    <property type="molecule type" value="Genomic_DNA"/>
</dbReference>
<feature type="domain" description="TET-Associated Glycosyltransferase" evidence="1">
    <location>
        <begin position="4"/>
        <end position="224"/>
    </location>
</feature>
<sequence>MRNFAVFILSHGRAGNVKTYQTLINQGYTGKIYIIVDDEDDMQQSYIDKYGTEVVKVFSKKAASAFVDPADLQHELKGVIYARNYCHTIAAELGLTHFLVLDDDYNLFAHRFEKDGKLLSCKTKRLDDVFECMNKFLDDTGALTVALAQGGDFIGGVDNGNFKKKLLRKAMNSFFCRTDKPYQFFGRINEDTTMYVRYGENGHLIFTTMLFMLNQGQTQKNKGGLTEMYLDSGTFVKSFYSIMYSPSCVKVAAMGDKHMRMHHQVKWECCTPKILSQKYKKGG</sequence>
<organism evidence="2">
    <name type="scientific">Myoviridae sp. cteaT5</name>
    <dbReference type="NCBI Taxonomy" id="2826676"/>
    <lineage>
        <taxon>Viruses</taxon>
        <taxon>Duplodnaviria</taxon>
        <taxon>Heunggongvirae</taxon>
        <taxon>Uroviricota</taxon>
        <taxon>Caudoviricetes</taxon>
    </lineage>
</organism>
<reference evidence="2" key="1">
    <citation type="journal article" date="2021" name="Proc. Natl. Acad. Sci. U.S.A.">
        <title>A Catalog of Tens of Thousands of Viruses from Human Metagenomes Reveals Hidden Associations with Chronic Diseases.</title>
        <authorList>
            <person name="Tisza M.J."/>
            <person name="Buck C.B."/>
        </authorList>
    </citation>
    <scope>NUCLEOTIDE SEQUENCE</scope>
    <source>
        <strain evidence="2">CteaT5</strain>
    </source>
</reference>
<evidence type="ECO:0000259" key="1">
    <source>
        <dbReference type="Pfam" id="PF20691"/>
    </source>
</evidence>
<accession>A0A8S5NQM7</accession>
<protein>
    <submittedName>
        <fullName evidence="2">CESA-like protein</fullName>
    </submittedName>
</protein>
<dbReference type="Pfam" id="PF20691">
    <property type="entry name" value="TAGT"/>
    <property type="match status" value="1"/>
</dbReference>
<proteinExistence type="predicted"/>
<evidence type="ECO:0000313" key="2">
    <source>
        <dbReference type="EMBL" id="DAD97046.1"/>
    </source>
</evidence>
<dbReference type="InterPro" id="IPR049100">
    <property type="entry name" value="TAGT"/>
</dbReference>